<protein>
    <submittedName>
        <fullName evidence="2">Glyoxalase</fullName>
    </submittedName>
</protein>
<dbReference type="SUPFAM" id="SSF54593">
    <property type="entry name" value="Glyoxalase/Bleomycin resistance protein/Dihydroxybiphenyl dioxygenase"/>
    <property type="match status" value="1"/>
</dbReference>
<dbReference type="InterPro" id="IPR037523">
    <property type="entry name" value="VOC_core"/>
</dbReference>
<organism evidence="2 3">
    <name type="scientific">Alistipes inops</name>
    <dbReference type="NCBI Taxonomy" id="1501391"/>
    <lineage>
        <taxon>Bacteria</taxon>
        <taxon>Pseudomonadati</taxon>
        <taxon>Bacteroidota</taxon>
        <taxon>Bacteroidia</taxon>
        <taxon>Bacteroidales</taxon>
        <taxon>Rikenellaceae</taxon>
        <taxon>Alistipes</taxon>
    </lineage>
</organism>
<dbReference type="InterPro" id="IPR029068">
    <property type="entry name" value="Glyas_Bleomycin-R_OHBP_Dase"/>
</dbReference>
<dbReference type="PROSITE" id="PS51819">
    <property type="entry name" value="VOC"/>
    <property type="match status" value="1"/>
</dbReference>
<dbReference type="RefSeq" id="WP_035474120.1">
    <property type="nucleotide sequence ID" value="NZ_JRGF01000014.1"/>
</dbReference>
<sequence>MTSICTVLAVADIAAARKFYEELFGLEVWQDYGINVSFTCGLALQQAFGWLVGLPEERIAKRPNNMEICFEESDFDGFLKRLERFPGIDRLGTVTEQGWGQRVVRFYDPDGHIIEVGEEMKTVIERFLATGMTLEEVSVRTDVSVGDLTKLLNG</sequence>
<accession>A0ABR4YIH6</accession>
<keyword evidence="3" id="KW-1185">Reference proteome</keyword>
<evidence type="ECO:0000313" key="3">
    <source>
        <dbReference type="Proteomes" id="UP000030889"/>
    </source>
</evidence>
<feature type="domain" description="VOC" evidence="1">
    <location>
        <begin position="2"/>
        <end position="119"/>
    </location>
</feature>
<dbReference type="Proteomes" id="UP000030889">
    <property type="component" value="Unassembled WGS sequence"/>
</dbReference>
<dbReference type="Pfam" id="PF12681">
    <property type="entry name" value="Glyoxalase_2"/>
    <property type="match status" value="1"/>
</dbReference>
<gene>
    <name evidence="2" type="ORF">LG35_09090</name>
</gene>
<reference evidence="2 3" key="1">
    <citation type="submission" date="2014-09" db="EMBL/GenBank/DDBJ databases">
        <title>Alistipes sp. 627, sp. nov., a novel member of the family Rikenellaceae isolated from human faeces.</title>
        <authorList>
            <person name="Shkoporov A.N."/>
            <person name="Chaplin A.V."/>
            <person name="Motuzova O.V."/>
            <person name="Kafarskaia L.I."/>
            <person name="Khokhlova E.V."/>
            <person name="Efimov B.A."/>
        </authorList>
    </citation>
    <scope>NUCLEOTIDE SEQUENCE [LARGE SCALE GENOMIC DNA]</scope>
    <source>
        <strain evidence="2 3">627</strain>
    </source>
</reference>
<name>A0ABR4YIH6_9BACT</name>
<dbReference type="EMBL" id="JRGF01000014">
    <property type="protein sequence ID" value="KHE41112.1"/>
    <property type="molecule type" value="Genomic_DNA"/>
</dbReference>
<proteinExistence type="predicted"/>
<evidence type="ECO:0000313" key="2">
    <source>
        <dbReference type="EMBL" id="KHE41112.1"/>
    </source>
</evidence>
<dbReference type="Gene3D" id="3.10.180.10">
    <property type="entry name" value="2,3-Dihydroxybiphenyl 1,2-Dioxygenase, domain 1"/>
    <property type="match status" value="1"/>
</dbReference>
<evidence type="ECO:0000259" key="1">
    <source>
        <dbReference type="PROSITE" id="PS51819"/>
    </source>
</evidence>
<dbReference type="InterPro" id="IPR025870">
    <property type="entry name" value="Glyoxalase-like_dom"/>
</dbReference>
<comment type="caution">
    <text evidence="2">The sequence shown here is derived from an EMBL/GenBank/DDBJ whole genome shotgun (WGS) entry which is preliminary data.</text>
</comment>